<keyword evidence="2" id="KW-0614">Plasmid</keyword>
<geneLocation type="plasmid" evidence="3">
    <name>pnfsy05</name>
</geneLocation>
<keyword evidence="1" id="KW-0812">Transmembrane</keyword>
<sequence>MTATLFLTVSKERIEIHYFYAIAWAWALEPGVSIGYYLTT</sequence>
<accession>A0A2K8T702</accession>
<name>A0A2K8T702_9NOSO</name>
<dbReference type="EMBL" id="CP024790">
    <property type="protein sequence ID" value="AUB43429.1"/>
    <property type="molecule type" value="Genomic_DNA"/>
</dbReference>
<dbReference type="AlphaFoldDB" id="A0A2K8T702"/>
<dbReference type="Proteomes" id="UP000232003">
    <property type="component" value="Plasmid pNFSY05"/>
</dbReference>
<proteinExistence type="predicted"/>
<evidence type="ECO:0000313" key="3">
    <source>
        <dbReference type="Proteomes" id="UP000232003"/>
    </source>
</evidence>
<evidence type="ECO:0000256" key="1">
    <source>
        <dbReference type="SAM" id="Phobius"/>
    </source>
</evidence>
<keyword evidence="3" id="KW-1185">Reference proteome</keyword>
<dbReference type="KEGG" id="nfl:COO91_09606"/>
<keyword evidence="1" id="KW-0472">Membrane</keyword>
<gene>
    <name evidence="2" type="ORF">COO91_09606</name>
</gene>
<reference evidence="2 3" key="1">
    <citation type="submission" date="2017-11" db="EMBL/GenBank/DDBJ databases">
        <title>Complete genome of a free-living desiccation-tolerant cyanobacterium and its photosynthetic adaptation to extreme terrestrial habitat.</title>
        <authorList>
            <person name="Shang J."/>
        </authorList>
    </citation>
    <scope>NUCLEOTIDE SEQUENCE [LARGE SCALE GENOMIC DNA]</scope>
    <source>
        <strain evidence="2 3">CCNUN1</strain>
        <plasmid evidence="3">pnfsy05</plasmid>
    </source>
</reference>
<keyword evidence="1" id="KW-1133">Transmembrane helix</keyword>
<protein>
    <submittedName>
        <fullName evidence="2">Uncharacterized protein</fullName>
    </submittedName>
</protein>
<feature type="transmembrane region" description="Helical" evidence="1">
    <location>
        <begin position="18"/>
        <end position="38"/>
    </location>
</feature>
<evidence type="ECO:0000313" key="2">
    <source>
        <dbReference type="EMBL" id="AUB43429.1"/>
    </source>
</evidence>
<organism evidence="2 3">
    <name type="scientific">Nostoc flagelliforme CCNUN1</name>
    <dbReference type="NCBI Taxonomy" id="2038116"/>
    <lineage>
        <taxon>Bacteria</taxon>
        <taxon>Bacillati</taxon>
        <taxon>Cyanobacteriota</taxon>
        <taxon>Cyanophyceae</taxon>
        <taxon>Nostocales</taxon>
        <taxon>Nostocaceae</taxon>
        <taxon>Nostoc</taxon>
    </lineage>
</organism>